<evidence type="ECO:0000313" key="8">
    <source>
        <dbReference type="Proteomes" id="UP000005205"/>
    </source>
</evidence>
<dbReference type="STRING" id="12957.A0A158P0W0"/>
<keyword evidence="8" id="KW-1185">Reference proteome</keyword>
<evidence type="ECO:0000256" key="3">
    <source>
        <dbReference type="ARBA" id="ARBA00022900"/>
    </source>
</evidence>
<feature type="chain" id="PRO_5007629830" description="TIL domain-containing protein" evidence="5">
    <location>
        <begin position="22"/>
        <end position="78"/>
    </location>
</feature>
<keyword evidence="2" id="KW-0646">Protease inhibitor</keyword>
<evidence type="ECO:0000256" key="4">
    <source>
        <dbReference type="ARBA" id="ARBA00023157"/>
    </source>
</evidence>
<gene>
    <name evidence="7" type="primary">105626734</name>
</gene>
<dbReference type="Gene3D" id="2.10.25.10">
    <property type="entry name" value="Laminin"/>
    <property type="match status" value="1"/>
</dbReference>
<dbReference type="InterPro" id="IPR002919">
    <property type="entry name" value="TIL_dom"/>
</dbReference>
<evidence type="ECO:0000256" key="1">
    <source>
        <dbReference type="ARBA" id="ARBA00007611"/>
    </source>
</evidence>
<keyword evidence="4" id="KW-1015">Disulfide bond</keyword>
<evidence type="ECO:0000256" key="5">
    <source>
        <dbReference type="SAM" id="SignalP"/>
    </source>
</evidence>
<dbReference type="SUPFAM" id="SSF57567">
    <property type="entry name" value="Serine protease inhibitors"/>
    <property type="match status" value="1"/>
</dbReference>
<evidence type="ECO:0000313" key="7">
    <source>
        <dbReference type="EnsemblMetazoa" id="XP_012063418.1"/>
    </source>
</evidence>
<dbReference type="CDD" id="cd19941">
    <property type="entry name" value="TIL"/>
    <property type="match status" value="1"/>
</dbReference>
<dbReference type="EnsemblMetazoa" id="XM_012208028.1">
    <property type="protein sequence ID" value="XP_012063418.1"/>
    <property type="gene ID" value="LOC105626734"/>
</dbReference>
<organism evidence="7 8">
    <name type="scientific">Atta cephalotes</name>
    <name type="common">Leafcutter ant</name>
    <dbReference type="NCBI Taxonomy" id="12957"/>
    <lineage>
        <taxon>Eukaryota</taxon>
        <taxon>Metazoa</taxon>
        <taxon>Ecdysozoa</taxon>
        <taxon>Arthropoda</taxon>
        <taxon>Hexapoda</taxon>
        <taxon>Insecta</taxon>
        <taxon>Pterygota</taxon>
        <taxon>Neoptera</taxon>
        <taxon>Endopterygota</taxon>
        <taxon>Hymenoptera</taxon>
        <taxon>Apocrita</taxon>
        <taxon>Aculeata</taxon>
        <taxon>Formicoidea</taxon>
        <taxon>Formicidae</taxon>
        <taxon>Myrmicinae</taxon>
        <taxon>Atta</taxon>
    </lineage>
</organism>
<feature type="domain" description="TIL" evidence="6">
    <location>
        <begin position="25"/>
        <end position="78"/>
    </location>
</feature>
<dbReference type="InterPro" id="IPR036084">
    <property type="entry name" value="Ser_inhib-like_sf"/>
</dbReference>
<dbReference type="KEGG" id="acep:105626734"/>
<keyword evidence="5" id="KW-0732">Signal</keyword>
<proteinExistence type="inferred from homology"/>
<dbReference type="PANTHER" id="PTHR23259">
    <property type="entry name" value="RIDDLE"/>
    <property type="match status" value="1"/>
</dbReference>
<dbReference type="GO" id="GO:0004867">
    <property type="term" value="F:serine-type endopeptidase inhibitor activity"/>
    <property type="evidence" value="ECO:0007669"/>
    <property type="project" value="UniProtKB-KW"/>
</dbReference>
<dbReference type="AlphaFoldDB" id="A0A158P0W0"/>
<sequence>MSRVSFVLFVMIGMLCSTIIAQPQCGRNQVWNSCGSACPPSCNSPSNKICTLQCVIGCQCRSGYVLNSSGECVHPSQC</sequence>
<reference evidence="7" key="2">
    <citation type="submission" date="2016-04" db="UniProtKB">
        <authorList>
            <consortium name="EnsemblMetazoa"/>
        </authorList>
    </citation>
    <scope>IDENTIFICATION</scope>
</reference>
<dbReference type="InterPro" id="IPR051368">
    <property type="entry name" value="SerProtInhib-TIL_Domain"/>
</dbReference>
<dbReference type="FunFam" id="2.10.25.10:FF:000055">
    <property type="entry name" value="alpha-tectorin isoform X1"/>
    <property type="match status" value="1"/>
</dbReference>
<dbReference type="FunCoup" id="A0A158P0W0">
    <property type="interactions" value="19"/>
</dbReference>
<dbReference type="OrthoDB" id="6236007at2759"/>
<dbReference type="Proteomes" id="UP000005205">
    <property type="component" value="Unassembled WGS sequence"/>
</dbReference>
<feature type="signal peptide" evidence="5">
    <location>
        <begin position="1"/>
        <end position="21"/>
    </location>
</feature>
<dbReference type="PANTHER" id="PTHR23259:SF70">
    <property type="entry name" value="ACCESSORY GLAND PROTEIN ACP62F-RELATED"/>
    <property type="match status" value="1"/>
</dbReference>
<name>A0A158P0W0_ATTCE</name>
<comment type="similarity">
    <text evidence="1">Belongs to the serine protease inhibitor-like (TIL domain-containing) family.</text>
</comment>
<dbReference type="Pfam" id="PF01826">
    <property type="entry name" value="TIL"/>
    <property type="match status" value="1"/>
</dbReference>
<evidence type="ECO:0000259" key="6">
    <source>
        <dbReference type="Pfam" id="PF01826"/>
    </source>
</evidence>
<dbReference type="InParanoid" id="A0A158P0W0"/>
<dbReference type="EMBL" id="ADTU01005853">
    <property type="status" value="NOT_ANNOTATED_CDS"/>
    <property type="molecule type" value="Genomic_DNA"/>
</dbReference>
<evidence type="ECO:0000256" key="2">
    <source>
        <dbReference type="ARBA" id="ARBA00022690"/>
    </source>
</evidence>
<accession>A0A158P0W0</accession>
<keyword evidence="3" id="KW-0722">Serine protease inhibitor</keyword>
<reference evidence="8" key="1">
    <citation type="journal article" date="2011" name="PLoS Genet.">
        <title>The genome sequence of the leaf-cutter ant Atta cephalotes reveals insights into its obligate symbiotic lifestyle.</title>
        <authorList>
            <person name="Suen G."/>
            <person name="Teiling C."/>
            <person name="Li L."/>
            <person name="Holt C."/>
            <person name="Abouheif E."/>
            <person name="Bornberg-Bauer E."/>
            <person name="Bouffard P."/>
            <person name="Caldera E.J."/>
            <person name="Cash E."/>
            <person name="Cavanaugh A."/>
            <person name="Denas O."/>
            <person name="Elhaik E."/>
            <person name="Fave M.J."/>
            <person name="Gadau J."/>
            <person name="Gibson J.D."/>
            <person name="Graur D."/>
            <person name="Grubbs K.J."/>
            <person name="Hagen D.E."/>
            <person name="Harkins T.T."/>
            <person name="Helmkampf M."/>
            <person name="Hu H."/>
            <person name="Johnson B.R."/>
            <person name="Kim J."/>
            <person name="Marsh S.E."/>
            <person name="Moeller J.A."/>
            <person name="Munoz-Torres M.C."/>
            <person name="Murphy M.C."/>
            <person name="Naughton M.C."/>
            <person name="Nigam S."/>
            <person name="Overson R."/>
            <person name="Rajakumar R."/>
            <person name="Reese J.T."/>
            <person name="Scott J.J."/>
            <person name="Smith C.R."/>
            <person name="Tao S."/>
            <person name="Tsutsui N.D."/>
            <person name="Viljakainen L."/>
            <person name="Wissler L."/>
            <person name="Yandell M.D."/>
            <person name="Zimmer F."/>
            <person name="Taylor J."/>
            <person name="Slater S.C."/>
            <person name="Clifton S.W."/>
            <person name="Warren W.C."/>
            <person name="Elsik C.G."/>
            <person name="Smith C.D."/>
            <person name="Weinstock G.M."/>
            <person name="Gerardo N.M."/>
            <person name="Currie C.R."/>
        </authorList>
    </citation>
    <scope>NUCLEOTIDE SEQUENCE [LARGE SCALE GENOMIC DNA]</scope>
</reference>
<protein>
    <recommendedName>
        <fullName evidence="6">TIL domain-containing protein</fullName>
    </recommendedName>
</protein>